<dbReference type="CDD" id="cd00167">
    <property type="entry name" value="SANT"/>
    <property type="match status" value="1"/>
</dbReference>
<evidence type="ECO:0000256" key="4">
    <source>
        <dbReference type="ARBA" id="ARBA00023163"/>
    </source>
</evidence>
<dbReference type="PANTHER" id="PTHR12802:SF155">
    <property type="entry name" value="DEUBIQUITINASE MYSM1"/>
    <property type="match status" value="1"/>
</dbReference>
<reference evidence="10" key="1">
    <citation type="journal article" date="2016" name="Nat. Genet.">
        <title>A high-quality carrot genome assembly provides new insights into carotenoid accumulation and asterid genome evolution.</title>
        <authorList>
            <person name="Iorizzo M."/>
            <person name="Ellison S."/>
            <person name="Senalik D."/>
            <person name="Zeng P."/>
            <person name="Satapoomin P."/>
            <person name="Huang J."/>
            <person name="Bowman M."/>
            <person name="Iovene M."/>
            <person name="Sanseverino W."/>
            <person name="Cavagnaro P."/>
            <person name="Yildiz M."/>
            <person name="Macko-Podgorni A."/>
            <person name="Moranska E."/>
            <person name="Grzebelus E."/>
            <person name="Grzebelus D."/>
            <person name="Ashrafi H."/>
            <person name="Zheng Z."/>
            <person name="Cheng S."/>
            <person name="Spooner D."/>
            <person name="Van Deynze A."/>
            <person name="Simon P."/>
        </authorList>
    </citation>
    <scope>NUCLEOTIDE SEQUENCE</scope>
    <source>
        <tissue evidence="10">Leaf</tissue>
    </source>
</reference>
<feature type="region of interest" description="Disordered" evidence="6">
    <location>
        <begin position="110"/>
        <end position="132"/>
    </location>
</feature>
<dbReference type="EMBL" id="CP093343">
    <property type="protein sequence ID" value="WOG84433.1"/>
    <property type="molecule type" value="Genomic_DNA"/>
</dbReference>
<evidence type="ECO:0000256" key="1">
    <source>
        <dbReference type="ARBA" id="ARBA00004123"/>
    </source>
</evidence>
<evidence type="ECO:0000313" key="11">
    <source>
        <dbReference type="Proteomes" id="UP000077755"/>
    </source>
</evidence>
<feature type="compositionally biased region" description="Basic and acidic residues" evidence="6">
    <location>
        <begin position="373"/>
        <end position="382"/>
    </location>
</feature>
<keyword evidence="3" id="KW-0238">DNA-binding</keyword>
<keyword evidence="11" id="KW-1185">Reference proteome</keyword>
<name>A0AAF1AJ52_DAUCS</name>
<dbReference type="PROSITE" id="PS50090">
    <property type="entry name" value="MYB_LIKE"/>
    <property type="match status" value="1"/>
</dbReference>
<dbReference type="InterPro" id="IPR017930">
    <property type="entry name" value="Myb_dom"/>
</dbReference>
<dbReference type="InterPro" id="IPR001005">
    <property type="entry name" value="SANT/Myb"/>
</dbReference>
<keyword evidence="2" id="KW-0805">Transcription regulation</keyword>
<dbReference type="Pfam" id="PF00249">
    <property type="entry name" value="Myb_DNA-binding"/>
    <property type="match status" value="1"/>
</dbReference>
<dbReference type="PANTHER" id="PTHR12802">
    <property type="entry name" value="SWI/SNF COMPLEX-RELATED"/>
    <property type="match status" value="1"/>
</dbReference>
<evidence type="ECO:0000256" key="3">
    <source>
        <dbReference type="ARBA" id="ARBA00023125"/>
    </source>
</evidence>
<gene>
    <name evidence="10" type="ORF">DCAR_0103616</name>
</gene>
<organism evidence="10 11">
    <name type="scientific">Daucus carota subsp. sativus</name>
    <name type="common">Carrot</name>
    <dbReference type="NCBI Taxonomy" id="79200"/>
    <lineage>
        <taxon>Eukaryota</taxon>
        <taxon>Viridiplantae</taxon>
        <taxon>Streptophyta</taxon>
        <taxon>Embryophyta</taxon>
        <taxon>Tracheophyta</taxon>
        <taxon>Spermatophyta</taxon>
        <taxon>Magnoliopsida</taxon>
        <taxon>eudicotyledons</taxon>
        <taxon>Gunneridae</taxon>
        <taxon>Pentapetalae</taxon>
        <taxon>asterids</taxon>
        <taxon>campanulids</taxon>
        <taxon>Apiales</taxon>
        <taxon>Apiaceae</taxon>
        <taxon>Apioideae</taxon>
        <taxon>Scandiceae</taxon>
        <taxon>Daucinae</taxon>
        <taxon>Daucus</taxon>
        <taxon>Daucus sect. Daucus</taxon>
    </lineage>
</organism>
<feature type="compositionally biased region" description="Low complexity" evidence="6">
    <location>
        <begin position="219"/>
        <end position="228"/>
    </location>
</feature>
<feature type="compositionally biased region" description="Polar residues" evidence="6">
    <location>
        <begin position="416"/>
        <end position="426"/>
    </location>
</feature>
<dbReference type="NCBIfam" id="TIGR01557">
    <property type="entry name" value="myb_SHAQKYF"/>
    <property type="match status" value="1"/>
</dbReference>
<reference evidence="10" key="2">
    <citation type="submission" date="2022-03" db="EMBL/GenBank/DDBJ databases">
        <title>Draft title - Genomic analysis of global carrot germplasm unveils the trajectory of domestication and the origin of high carotenoid orange carrot.</title>
        <authorList>
            <person name="Iorizzo M."/>
            <person name="Ellison S."/>
            <person name="Senalik D."/>
            <person name="Macko-Podgorni A."/>
            <person name="Grzebelus D."/>
            <person name="Bostan H."/>
            <person name="Rolling W."/>
            <person name="Curaba J."/>
            <person name="Simon P."/>
        </authorList>
    </citation>
    <scope>NUCLEOTIDE SEQUENCE</scope>
    <source>
        <tissue evidence="10">Leaf</tissue>
    </source>
</reference>
<dbReference type="InterPro" id="IPR009057">
    <property type="entry name" value="Homeodomain-like_sf"/>
</dbReference>
<dbReference type="FunFam" id="1.10.10.60:FF:000023">
    <property type="entry name" value="protein REVEILLE 6 isoform X1"/>
    <property type="match status" value="1"/>
</dbReference>
<evidence type="ECO:0000313" key="10">
    <source>
        <dbReference type="EMBL" id="WOG84433.1"/>
    </source>
</evidence>
<feature type="domain" description="Myb-like" evidence="7">
    <location>
        <begin position="50"/>
        <end position="100"/>
    </location>
</feature>
<keyword evidence="4" id="KW-0804">Transcription</keyword>
<evidence type="ECO:0000259" key="9">
    <source>
        <dbReference type="PROSITE" id="PS51294"/>
    </source>
</evidence>
<proteinExistence type="predicted"/>
<sequence length="465" mass="51657">MESAREDMQDPRGDASSKFTVDDYAPKVNVQSIISSFMTIIFLLELKPYTITKQRQSWTEEEHQKFLEALKLYGRAWKHIEEHIATKTAVQIRSHAQKFFTKLARESSGNEENFGKPIEVPPPRPKRKHMHPYPRNIVKVNSGTSVMIEDNISSPNFPIPGQENQSPGSVLSALGSEITGATDSNLPHDGLSPASSTADDQLSKFYPPETLPSEEPKSKNSLSSPVSSIDEEQIPKEDGDFLKDDSTEVAFTHSLKLFGKTLTVTGSASSYSDNYQPRRCEETNRRSAQLTSWNLMMGPITVTDAEHPQTGLCGEQAAHYYMQIQNENLNTVAVGSSSTSLLYRNFYGGASYPFLPPHNAVPEKNHIHSVKTEEFQDTEVQKNEPMARSNTGSGDAPAHLESQAGCTRDSDRRWNVETQSGKNESASRLEFVLKPSDEVAAPDQSKVKAKCLKGFAPYKRCLPQS</sequence>
<dbReference type="SMART" id="SM00717">
    <property type="entry name" value="SANT"/>
    <property type="match status" value="1"/>
</dbReference>
<feature type="region of interest" description="Disordered" evidence="6">
    <location>
        <begin position="149"/>
        <end position="241"/>
    </location>
</feature>
<feature type="region of interest" description="Disordered" evidence="6">
    <location>
        <begin position="373"/>
        <end position="429"/>
    </location>
</feature>
<dbReference type="Proteomes" id="UP000077755">
    <property type="component" value="Chromosome 1"/>
</dbReference>
<evidence type="ECO:0000259" key="7">
    <source>
        <dbReference type="PROSITE" id="PS50090"/>
    </source>
</evidence>
<dbReference type="Gene3D" id="1.10.10.60">
    <property type="entry name" value="Homeodomain-like"/>
    <property type="match status" value="1"/>
</dbReference>
<dbReference type="SUPFAM" id="SSF46689">
    <property type="entry name" value="Homeodomain-like"/>
    <property type="match status" value="1"/>
</dbReference>
<dbReference type="PROSITE" id="PS51293">
    <property type="entry name" value="SANT"/>
    <property type="match status" value="1"/>
</dbReference>
<dbReference type="InterPro" id="IPR017884">
    <property type="entry name" value="SANT_dom"/>
</dbReference>
<feature type="domain" description="HTH myb-type" evidence="9">
    <location>
        <begin position="50"/>
        <end position="104"/>
    </location>
</feature>
<evidence type="ECO:0000259" key="8">
    <source>
        <dbReference type="PROSITE" id="PS51293"/>
    </source>
</evidence>
<evidence type="ECO:0000256" key="2">
    <source>
        <dbReference type="ARBA" id="ARBA00023015"/>
    </source>
</evidence>
<dbReference type="InterPro" id="IPR006447">
    <property type="entry name" value="Myb_dom_plants"/>
</dbReference>
<dbReference type="GO" id="GO:0005634">
    <property type="term" value="C:nucleus"/>
    <property type="evidence" value="ECO:0007669"/>
    <property type="project" value="UniProtKB-SubCell"/>
</dbReference>
<evidence type="ECO:0000256" key="6">
    <source>
        <dbReference type="SAM" id="MobiDB-lite"/>
    </source>
</evidence>
<feature type="compositionally biased region" description="Polar residues" evidence="6">
    <location>
        <begin position="149"/>
        <end position="169"/>
    </location>
</feature>
<feature type="domain" description="SANT" evidence="8">
    <location>
        <begin position="53"/>
        <end position="104"/>
    </location>
</feature>
<dbReference type="GO" id="GO:0010468">
    <property type="term" value="P:regulation of gene expression"/>
    <property type="evidence" value="ECO:0007669"/>
    <property type="project" value="UniProtKB-ARBA"/>
</dbReference>
<dbReference type="AlphaFoldDB" id="A0AAF1AJ52"/>
<keyword evidence="5" id="KW-0539">Nucleus</keyword>
<dbReference type="GO" id="GO:0003677">
    <property type="term" value="F:DNA binding"/>
    <property type="evidence" value="ECO:0007669"/>
    <property type="project" value="UniProtKB-KW"/>
</dbReference>
<comment type="subcellular location">
    <subcellularLocation>
        <location evidence="1">Nucleus</location>
    </subcellularLocation>
</comment>
<dbReference type="PROSITE" id="PS51294">
    <property type="entry name" value="HTH_MYB"/>
    <property type="match status" value="1"/>
</dbReference>
<accession>A0AAF1AJ52</accession>
<protein>
    <submittedName>
        <fullName evidence="10">Uncharacterized protein</fullName>
    </submittedName>
</protein>
<evidence type="ECO:0000256" key="5">
    <source>
        <dbReference type="ARBA" id="ARBA00023242"/>
    </source>
</evidence>